<dbReference type="CDD" id="cd00090">
    <property type="entry name" value="HTH_ARSR"/>
    <property type="match status" value="1"/>
</dbReference>
<comment type="caution">
    <text evidence="2">The sequence shown here is derived from an EMBL/GenBank/DDBJ whole genome shotgun (WGS) entry which is preliminary data.</text>
</comment>
<feature type="domain" description="HTH arsR-type" evidence="1">
    <location>
        <begin position="12"/>
        <end position="92"/>
    </location>
</feature>
<dbReference type="InterPro" id="IPR011991">
    <property type="entry name" value="ArsR-like_HTH"/>
</dbReference>
<dbReference type="InterPro" id="IPR001845">
    <property type="entry name" value="HTH_ArsR_DNA-bd_dom"/>
</dbReference>
<dbReference type="GO" id="GO:0003700">
    <property type="term" value="F:DNA-binding transcription factor activity"/>
    <property type="evidence" value="ECO:0007669"/>
    <property type="project" value="InterPro"/>
</dbReference>
<evidence type="ECO:0000259" key="1">
    <source>
        <dbReference type="SMART" id="SM00418"/>
    </source>
</evidence>
<organism evidence="2">
    <name type="scientific">candidate division WOR-3 bacterium</name>
    <dbReference type="NCBI Taxonomy" id="2052148"/>
    <lineage>
        <taxon>Bacteria</taxon>
        <taxon>Bacteria division WOR-3</taxon>
    </lineage>
</organism>
<dbReference type="EMBL" id="DSKY01000021">
    <property type="protein sequence ID" value="HDY59614.1"/>
    <property type="molecule type" value="Genomic_DNA"/>
</dbReference>
<evidence type="ECO:0000313" key="2">
    <source>
        <dbReference type="EMBL" id="HDY59614.1"/>
    </source>
</evidence>
<dbReference type="InterPro" id="IPR036388">
    <property type="entry name" value="WH-like_DNA-bd_sf"/>
</dbReference>
<dbReference type="Gene3D" id="1.10.10.10">
    <property type="entry name" value="Winged helix-like DNA-binding domain superfamily/Winged helix DNA-binding domain"/>
    <property type="match status" value="1"/>
</dbReference>
<dbReference type="SUPFAM" id="SSF46785">
    <property type="entry name" value="Winged helix' DNA-binding domain"/>
    <property type="match status" value="1"/>
</dbReference>
<proteinExistence type="predicted"/>
<reference evidence="2" key="1">
    <citation type="journal article" date="2020" name="mSystems">
        <title>Genome- and Community-Level Interaction Insights into Carbon Utilization and Element Cycling Functions of Hydrothermarchaeota in Hydrothermal Sediment.</title>
        <authorList>
            <person name="Zhou Z."/>
            <person name="Liu Y."/>
            <person name="Xu W."/>
            <person name="Pan J."/>
            <person name="Luo Z.H."/>
            <person name="Li M."/>
        </authorList>
    </citation>
    <scope>NUCLEOTIDE SEQUENCE [LARGE SCALE GENOMIC DNA]</scope>
    <source>
        <strain evidence="2">SpSt-258</strain>
    </source>
</reference>
<dbReference type="AlphaFoldDB" id="A0A7V0Z6U0"/>
<gene>
    <name evidence="2" type="ORF">ENP86_08705</name>
</gene>
<accession>A0A7V0Z6U0</accession>
<name>A0A7V0Z6U0_UNCW3</name>
<protein>
    <submittedName>
        <fullName evidence="2">ArsR family transcriptional regulator</fullName>
    </submittedName>
</protein>
<dbReference type="SMART" id="SM00418">
    <property type="entry name" value="HTH_ARSR"/>
    <property type="match status" value="1"/>
</dbReference>
<sequence length="105" mass="12499">MRIVEKRFRGSQLCKVLSYPITYAIVRLLLEKGSMDLDTLVKAVERKKSTVCSHLTKLRLANIVRFERGWRKTMYSVKYPEEIKEFLNACEKTVERITRRLKKDF</sequence>
<dbReference type="InterPro" id="IPR036390">
    <property type="entry name" value="WH_DNA-bd_sf"/>
</dbReference>